<keyword evidence="2" id="KW-1133">Transmembrane helix</keyword>
<evidence type="ECO:0008006" key="5">
    <source>
        <dbReference type="Google" id="ProtNLM"/>
    </source>
</evidence>
<evidence type="ECO:0000313" key="3">
    <source>
        <dbReference type="EMBL" id="TQN74420.1"/>
    </source>
</evidence>
<keyword evidence="4" id="KW-1185">Reference proteome</keyword>
<feature type="region of interest" description="Disordered" evidence="1">
    <location>
        <begin position="105"/>
        <end position="175"/>
    </location>
</feature>
<evidence type="ECO:0000313" key="4">
    <source>
        <dbReference type="Proteomes" id="UP000326340"/>
    </source>
</evidence>
<name>A0A5Q4C4X8_9PEZI</name>
<comment type="caution">
    <text evidence="3">The sequence shown here is derived from an EMBL/GenBank/DDBJ whole genome shotgun (WGS) entry which is preliminary data.</text>
</comment>
<keyword evidence="2" id="KW-0472">Membrane</keyword>
<proteinExistence type="predicted"/>
<feature type="region of interest" description="Disordered" evidence="1">
    <location>
        <begin position="1"/>
        <end position="69"/>
    </location>
</feature>
<organism evidence="3 4">
    <name type="scientific">Colletotrichum shisoi</name>
    <dbReference type="NCBI Taxonomy" id="2078593"/>
    <lineage>
        <taxon>Eukaryota</taxon>
        <taxon>Fungi</taxon>
        <taxon>Dikarya</taxon>
        <taxon>Ascomycota</taxon>
        <taxon>Pezizomycotina</taxon>
        <taxon>Sordariomycetes</taxon>
        <taxon>Hypocreomycetidae</taxon>
        <taxon>Glomerellales</taxon>
        <taxon>Glomerellaceae</taxon>
        <taxon>Colletotrichum</taxon>
        <taxon>Colletotrichum destructivum species complex</taxon>
    </lineage>
</organism>
<dbReference type="AlphaFoldDB" id="A0A5Q4C4X8"/>
<keyword evidence="2" id="KW-0812">Transmembrane</keyword>
<reference evidence="3 4" key="1">
    <citation type="journal article" date="2019" name="Sci. Rep.">
        <title>Colletotrichum shisoi sp. nov., an anthracnose pathogen of Perilla frutescens in Japan: molecular phylogenetic, morphological and genomic evidence.</title>
        <authorList>
            <person name="Gan P."/>
            <person name="Tsushima A."/>
            <person name="Hiroyama R."/>
            <person name="Narusaka M."/>
            <person name="Takano Y."/>
            <person name="Narusaka Y."/>
            <person name="Kawaradani M."/>
            <person name="Damm U."/>
            <person name="Shirasu K."/>
        </authorList>
    </citation>
    <scope>NUCLEOTIDE SEQUENCE [LARGE SCALE GENOMIC DNA]</scope>
    <source>
        <strain evidence="3 4">PG-2018a</strain>
    </source>
</reference>
<dbReference type="OrthoDB" id="4826557at2759"/>
<gene>
    <name evidence="3" type="ORF">CSHISOI_00959</name>
</gene>
<feature type="compositionally biased region" description="Low complexity" evidence="1">
    <location>
        <begin position="105"/>
        <end position="156"/>
    </location>
</feature>
<accession>A0A5Q4C4X8</accession>
<evidence type="ECO:0000256" key="2">
    <source>
        <dbReference type="SAM" id="Phobius"/>
    </source>
</evidence>
<feature type="compositionally biased region" description="Polar residues" evidence="1">
    <location>
        <begin position="1"/>
        <end position="10"/>
    </location>
</feature>
<dbReference type="EMBL" id="PUHP01000038">
    <property type="protein sequence ID" value="TQN74420.1"/>
    <property type="molecule type" value="Genomic_DNA"/>
</dbReference>
<feature type="transmembrane region" description="Helical" evidence="2">
    <location>
        <begin position="79"/>
        <end position="105"/>
    </location>
</feature>
<evidence type="ECO:0000256" key="1">
    <source>
        <dbReference type="SAM" id="MobiDB-lite"/>
    </source>
</evidence>
<sequence>MTAQIHPQHQSRWEQPDQPGLEAAPPNPIRYSTAPIPYNPPSEVQNPGEKTVWSTTQPYPAQPPPQSGRRRILGLTVPVFWGIVIALVLVLAGGIAGGVAGGLAAQKSNSASTPTSPSDTAATLGPETTTPTASTTRSRSSATTAASSTSRTAVPTGVRAAPTDGGCPSINQTAYTPTDANGDAMRVGSGSAQTFQQLCEVNYPSGAAWGNPALYDILKVYVPAFEDCMALCAAHNQAHDRNLANGAVVGADGYCRSVAMIKLPGEYCYLKNGTGKMDTQGHPKDFISAVVISGLPVA</sequence>
<protein>
    <recommendedName>
        <fullName evidence="5">Apple domain-containing protein</fullName>
    </recommendedName>
</protein>
<dbReference type="Proteomes" id="UP000326340">
    <property type="component" value="Unassembled WGS sequence"/>
</dbReference>